<dbReference type="EMBL" id="QTJV01000010">
    <property type="protein sequence ID" value="RFM32296.1"/>
    <property type="molecule type" value="Genomic_DNA"/>
</dbReference>
<dbReference type="AlphaFoldDB" id="A0A3E1NWI8"/>
<name>A0A3E1NWI8_9BACT</name>
<accession>A0A3E1NWI8</accession>
<sequence length="532" mass="60635">MRKFYLYLLLAVLATPALAQKRIFREVGQDISTSAQPIMENDVLVGYLALTQLEKVSRDSFSYRLTIMDENLNDLGVVNFHELKLRLEDVMIEDNILCLAYVKSNVLGYRYEHRADRNKAIMTGKAWMLTQFINLKGEIIKTAQVQLNVDLRKNWNDSYIPSSVLKNSISVKNMTGKGFVCLYQDDSKKNLVFYDMKGNQTWERRISEEGKIEHFKTSEHDVYVMMQKELARNKYQYTVYSYNADDNSVYQKYMLKDKKGNDLLPLGFENDPISGKPDISGLIYNPKFRKYRKRDEGLKIRKGMYGGVFNVELTGHKKGEMKEQFTYWYDDSKGDVTNKGYFSSGAGYITPNKSFRDFNGNTYYTGSVIKSKVRGRNIGGGLFVYGLTGLLLGAGTGNPALGIGYTGICMAFGHYREFPTGNALIMKMDTTGKVKYENTLPINGSKETGDYNFWSGTYCFTVVSPEDKLTYLVMSDEKAYVIYSVEQKKVVRTIKRDDAGKSVMVLPAKEGSVIVITRNMKERYTVMSIEAV</sequence>
<feature type="signal peptide" evidence="1">
    <location>
        <begin position="1"/>
        <end position="19"/>
    </location>
</feature>
<gene>
    <name evidence="2" type="ORF">DXN04_26350</name>
</gene>
<dbReference type="Proteomes" id="UP000261174">
    <property type="component" value="Unassembled WGS sequence"/>
</dbReference>
<evidence type="ECO:0000256" key="1">
    <source>
        <dbReference type="SAM" id="SignalP"/>
    </source>
</evidence>
<organism evidence="2 3">
    <name type="scientific">Chitinophaga silvisoli</name>
    <dbReference type="NCBI Taxonomy" id="2291814"/>
    <lineage>
        <taxon>Bacteria</taxon>
        <taxon>Pseudomonadati</taxon>
        <taxon>Bacteroidota</taxon>
        <taxon>Chitinophagia</taxon>
        <taxon>Chitinophagales</taxon>
        <taxon>Chitinophagaceae</taxon>
        <taxon>Chitinophaga</taxon>
    </lineage>
</organism>
<comment type="caution">
    <text evidence="2">The sequence shown here is derived from an EMBL/GenBank/DDBJ whole genome shotgun (WGS) entry which is preliminary data.</text>
</comment>
<evidence type="ECO:0000313" key="3">
    <source>
        <dbReference type="Proteomes" id="UP000261174"/>
    </source>
</evidence>
<keyword evidence="3" id="KW-1185">Reference proteome</keyword>
<dbReference type="RefSeq" id="WP_116856382.1">
    <property type="nucleotide sequence ID" value="NZ_QTJV01000010.1"/>
</dbReference>
<evidence type="ECO:0000313" key="2">
    <source>
        <dbReference type="EMBL" id="RFM32296.1"/>
    </source>
</evidence>
<reference evidence="2 3" key="1">
    <citation type="submission" date="2018-08" db="EMBL/GenBank/DDBJ databases">
        <title>Chitinophaga sp. K20C18050901, a novel bacterium isolated from forest soil.</title>
        <authorList>
            <person name="Wang C."/>
        </authorList>
    </citation>
    <scope>NUCLEOTIDE SEQUENCE [LARGE SCALE GENOMIC DNA]</scope>
    <source>
        <strain evidence="2 3">K20C18050901</strain>
    </source>
</reference>
<protein>
    <submittedName>
        <fullName evidence="2">Uncharacterized protein</fullName>
    </submittedName>
</protein>
<feature type="chain" id="PRO_5017608168" evidence="1">
    <location>
        <begin position="20"/>
        <end position="532"/>
    </location>
</feature>
<dbReference type="OrthoDB" id="617654at2"/>
<keyword evidence="1" id="KW-0732">Signal</keyword>
<proteinExistence type="predicted"/>